<evidence type="ECO:0000313" key="10">
    <source>
        <dbReference type="Proteomes" id="UP000663505"/>
    </source>
</evidence>
<dbReference type="InterPro" id="IPR004695">
    <property type="entry name" value="SLAC1/Mae1/Ssu1/TehA"/>
</dbReference>
<dbReference type="RefSeq" id="WP_206654945.1">
    <property type="nucleotide sequence ID" value="NZ_CP071182.1"/>
</dbReference>
<sequence length="359" mass="40760">MRIIDGIKHSVAELYTGYFASVMATGIISIALNLTHHDLFSKTMFIIAVSLYLLLTMAYVLRAVWFPRNVWRDLTDAAKVFGYFTFVAATDVIGTCFVLNRFTKLPVWLGIVGIVSWMILTYFILMVLIFYNREPVQRVMNGGWLVTTVGVESLAALGSAMADRFPVSSGGLLLVSTAFWGLGIVIYLIFIALIMYRFFFFPVSTADLSPPYWINMGAMAITTLAGSRLALYPHKSTFLLMIKPFIEGFTFLLWAWGSWWIPLLLLIGIWKLFVLRDRLRYEPALWSIVFPLGMYTAATDTMSKVSGLQAVHRIVPYCLAVAVASWILVGIAFFVSLLRSQFLRFAWKLLRQRLMGLRW</sequence>
<keyword evidence="10" id="KW-1185">Reference proteome</keyword>
<protein>
    <submittedName>
        <fullName evidence="9">Tellurite resistance/C4-dicarboxylate transporter family protein</fullName>
    </submittedName>
</protein>
<evidence type="ECO:0000256" key="1">
    <source>
        <dbReference type="ARBA" id="ARBA00004651"/>
    </source>
</evidence>
<reference evidence="9 10" key="1">
    <citation type="submission" date="2021-02" db="EMBL/GenBank/DDBJ databases">
        <title>Alicyclobacillus curvatus sp. nov. and Alicyclobacillus mengziensis sp. nov., two acidophilic bacteria isolated from acid mine drainage.</title>
        <authorList>
            <person name="Huang Y."/>
        </authorList>
    </citation>
    <scope>NUCLEOTIDE SEQUENCE [LARGE SCALE GENOMIC DNA]</scope>
    <source>
        <strain evidence="9 10">S30H14</strain>
    </source>
</reference>
<evidence type="ECO:0000256" key="6">
    <source>
        <dbReference type="ARBA" id="ARBA00022989"/>
    </source>
</evidence>
<keyword evidence="5 8" id="KW-0812">Transmembrane</keyword>
<dbReference type="Proteomes" id="UP000663505">
    <property type="component" value="Chromosome"/>
</dbReference>
<dbReference type="PANTHER" id="PTHR31686:SF1">
    <property type="entry name" value="SULFITE EFFLUX PUMP SSU1"/>
    <property type="match status" value="1"/>
</dbReference>
<dbReference type="AlphaFoldDB" id="A0A9X7VUT9"/>
<dbReference type="EMBL" id="CP071182">
    <property type="protein sequence ID" value="QSO45576.1"/>
    <property type="molecule type" value="Genomic_DNA"/>
</dbReference>
<keyword evidence="6 8" id="KW-1133">Transmembrane helix</keyword>
<accession>A0A9X7VUT9</accession>
<dbReference type="CDD" id="cd09319">
    <property type="entry name" value="TDT_like_1"/>
    <property type="match status" value="1"/>
</dbReference>
<feature type="transmembrane region" description="Helical" evidence="8">
    <location>
        <begin position="174"/>
        <end position="200"/>
    </location>
</feature>
<dbReference type="GO" id="GO:0005886">
    <property type="term" value="C:plasma membrane"/>
    <property type="evidence" value="ECO:0007669"/>
    <property type="project" value="UniProtKB-SubCell"/>
</dbReference>
<feature type="transmembrane region" description="Helical" evidence="8">
    <location>
        <begin position="314"/>
        <end position="338"/>
    </location>
</feature>
<dbReference type="PANTHER" id="PTHR31686">
    <property type="match status" value="1"/>
</dbReference>
<feature type="transmembrane region" description="Helical" evidence="8">
    <location>
        <begin position="12"/>
        <end position="32"/>
    </location>
</feature>
<keyword evidence="7 8" id="KW-0472">Membrane</keyword>
<evidence type="ECO:0000256" key="7">
    <source>
        <dbReference type="ARBA" id="ARBA00023136"/>
    </source>
</evidence>
<dbReference type="InterPro" id="IPR038665">
    <property type="entry name" value="Voltage-dep_anion_channel_sf"/>
</dbReference>
<evidence type="ECO:0000256" key="5">
    <source>
        <dbReference type="ARBA" id="ARBA00022692"/>
    </source>
</evidence>
<evidence type="ECO:0000313" key="9">
    <source>
        <dbReference type="EMBL" id="QSO45576.1"/>
    </source>
</evidence>
<feature type="transmembrane region" description="Helical" evidence="8">
    <location>
        <begin position="108"/>
        <end position="131"/>
    </location>
</feature>
<dbReference type="InterPro" id="IPR051629">
    <property type="entry name" value="Sulfite_efflux_TDT"/>
</dbReference>
<evidence type="ECO:0000256" key="8">
    <source>
        <dbReference type="SAM" id="Phobius"/>
    </source>
</evidence>
<organism evidence="9 10">
    <name type="scientific">Alicyclobacillus mengziensis</name>
    <dbReference type="NCBI Taxonomy" id="2931921"/>
    <lineage>
        <taxon>Bacteria</taxon>
        <taxon>Bacillati</taxon>
        <taxon>Bacillota</taxon>
        <taxon>Bacilli</taxon>
        <taxon>Bacillales</taxon>
        <taxon>Alicyclobacillaceae</taxon>
        <taxon>Alicyclobacillus</taxon>
    </lineage>
</organism>
<feature type="transmembrane region" description="Helical" evidence="8">
    <location>
        <begin position="44"/>
        <end position="61"/>
    </location>
</feature>
<feature type="transmembrane region" description="Helical" evidence="8">
    <location>
        <begin position="143"/>
        <end position="162"/>
    </location>
</feature>
<keyword evidence="4" id="KW-1003">Cell membrane</keyword>
<evidence type="ECO:0000256" key="3">
    <source>
        <dbReference type="ARBA" id="ARBA00022448"/>
    </source>
</evidence>
<feature type="transmembrane region" description="Helical" evidence="8">
    <location>
        <begin position="212"/>
        <end position="231"/>
    </location>
</feature>
<feature type="transmembrane region" description="Helical" evidence="8">
    <location>
        <begin position="81"/>
        <end position="102"/>
    </location>
</feature>
<proteinExistence type="inferred from homology"/>
<dbReference type="Gene3D" id="1.50.10.150">
    <property type="entry name" value="Voltage-dependent anion channel"/>
    <property type="match status" value="1"/>
</dbReference>
<comment type="similarity">
    <text evidence="2">Belongs to the tellurite-resistance/dicarboxylate transporter (TDT) family.</text>
</comment>
<name>A0A9X7VUT9_9BACL</name>
<comment type="subcellular location">
    <subcellularLocation>
        <location evidence="1">Cell membrane</location>
        <topology evidence="1">Multi-pass membrane protein</topology>
    </subcellularLocation>
</comment>
<gene>
    <name evidence="9" type="ORF">JZ786_13465</name>
</gene>
<evidence type="ECO:0000256" key="4">
    <source>
        <dbReference type="ARBA" id="ARBA00022475"/>
    </source>
</evidence>
<dbReference type="KEGG" id="afx:JZ786_13465"/>
<dbReference type="GO" id="GO:0000319">
    <property type="term" value="F:sulfite transmembrane transporter activity"/>
    <property type="evidence" value="ECO:0007669"/>
    <property type="project" value="TreeGrafter"/>
</dbReference>
<keyword evidence="3" id="KW-0813">Transport</keyword>
<feature type="transmembrane region" description="Helical" evidence="8">
    <location>
        <begin position="251"/>
        <end position="272"/>
    </location>
</feature>
<feature type="transmembrane region" description="Helical" evidence="8">
    <location>
        <begin position="284"/>
        <end position="302"/>
    </location>
</feature>
<evidence type="ECO:0000256" key="2">
    <source>
        <dbReference type="ARBA" id="ARBA00008566"/>
    </source>
</evidence>
<dbReference type="Pfam" id="PF03595">
    <property type="entry name" value="SLAC1"/>
    <property type="match status" value="1"/>
</dbReference>